<protein>
    <submittedName>
        <fullName evidence="2">DUF3786 domain-containing protein</fullName>
    </submittedName>
</protein>
<name>A0A7J2U1P8_9CREN</name>
<dbReference type="AlphaFoldDB" id="A0A7J2U1P8"/>
<dbReference type="InterPro" id="IPR024264">
    <property type="entry name" value="DUF3786"/>
</dbReference>
<gene>
    <name evidence="2" type="ORF">ENO26_03405</name>
</gene>
<organism evidence="2">
    <name type="scientific">Ignisphaera aggregans</name>
    <dbReference type="NCBI Taxonomy" id="334771"/>
    <lineage>
        <taxon>Archaea</taxon>
        <taxon>Thermoproteota</taxon>
        <taxon>Thermoprotei</taxon>
        <taxon>Desulfurococcales</taxon>
        <taxon>Desulfurococcaceae</taxon>
        <taxon>Ignisphaera</taxon>
    </lineage>
</organism>
<sequence length="220" mass="24455">MSFWERYSWEKVRSKIASLPGRLGFEEGDKLKFFGLALDLKTGAIYDDILDRYLTPKEAIGTYFILSLYAETKMDVGESGELISLSRQMCPFVHCPNLRRNISAVEKIFGRDPQMLYIVAKPFDFKPVDIGDAAIKVYTLPRVPIVLAIWAGEEGLPPSSEILFDKSAPYYLSEETSAACEAALGLARALTARLILKLAKDMKMDISSVEFGGSGYVCAD</sequence>
<feature type="domain" description="DUF3786" evidence="1">
    <location>
        <begin position="95"/>
        <end position="181"/>
    </location>
</feature>
<accession>A0A7J2U1P8</accession>
<evidence type="ECO:0000259" key="1">
    <source>
        <dbReference type="Pfam" id="PF12654"/>
    </source>
</evidence>
<comment type="caution">
    <text evidence="2">The sequence shown here is derived from an EMBL/GenBank/DDBJ whole genome shotgun (WGS) entry which is preliminary data.</text>
</comment>
<reference evidence="2" key="1">
    <citation type="journal article" date="2020" name="mSystems">
        <title>Genome- and Community-Level Interaction Insights into Carbon Utilization and Element Cycling Functions of Hydrothermarchaeota in Hydrothermal Sediment.</title>
        <authorList>
            <person name="Zhou Z."/>
            <person name="Liu Y."/>
            <person name="Xu W."/>
            <person name="Pan J."/>
            <person name="Luo Z.H."/>
            <person name="Li M."/>
        </authorList>
    </citation>
    <scope>NUCLEOTIDE SEQUENCE [LARGE SCALE GENOMIC DNA]</scope>
    <source>
        <strain evidence="2">SpSt-125</strain>
    </source>
</reference>
<evidence type="ECO:0000313" key="2">
    <source>
        <dbReference type="EMBL" id="HEM66606.1"/>
    </source>
</evidence>
<dbReference type="Pfam" id="PF12654">
    <property type="entry name" value="DUF3786"/>
    <property type="match status" value="1"/>
</dbReference>
<proteinExistence type="predicted"/>
<dbReference type="EMBL" id="DSEU01000022">
    <property type="protein sequence ID" value="HEM66606.1"/>
    <property type="molecule type" value="Genomic_DNA"/>
</dbReference>